<evidence type="ECO:0000313" key="1">
    <source>
        <dbReference type="EMBL" id="CAA9318147.1"/>
    </source>
</evidence>
<dbReference type="AlphaFoldDB" id="A0A6J4KYR3"/>
<sequence>MQARHYVAFADGRAESGLESVGRWRMYQAQLPPPELQVVLRDADGVIGRVDFHWKAYRTVGEADGSSKYRSADGTADFAALRQEKLREDRLRDCGEEVFRFTWDEAVRRPVVLEQRARRVARGLARRAD</sequence>
<name>A0A6J4KYR3_9ACTN</name>
<proteinExistence type="predicted"/>
<accession>A0A6J4KYR3</accession>
<reference evidence="1" key="1">
    <citation type="submission" date="2020-02" db="EMBL/GenBank/DDBJ databases">
        <authorList>
            <person name="Meier V. D."/>
        </authorList>
    </citation>
    <scope>NUCLEOTIDE SEQUENCE</scope>
    <source>
        <strain evidence="1">AVDCRST_MAG07</strain>
    </source>
</reference>
<organism evidence="1">
    <name type="scientific">uncultured Frankineae bacterium</name>
    <dbReference type="NCBI Taxonomy" id="437475"/>
    <lineage>
        <taxon>Bacteria</taxon>
        <taxon>Bacillati</taxon>
        <taxon>Actinomycetota</taxon>
        <taxon>Actinomycetes</taxon>
        <taxon>Frankiales</taxon>
        <taxon>environmental samples</taxon>
    </lineage>
</organism>
<protein>
    <submittedName>
        <fullName evidence="1">Uncharacterized protein</fullName>
    </submittedName>
</protein>
<gene>
    <name evidence="1" type="ORF">AVDCRST_MAG07-1612</name>
</gene>
<dbReference type="EMBL" id="CADCUB010000052">
    <property type="protein sequence ID" value="CAA9318147.1"/>
    <property type="molecule type" value="Genomic_DNA"/>
</dbReference>